<dbReference type="Proteomes" id="UP000283509">
    <property type="component" value="Unassembled WGS sequence"/>
</dbReference>
<evidence type="ECO:0000256" key="2">
    <source>
        <dbReference type="SAM" id="Phobius"/>
    </source>
</evidence>
<dbReference type="PANTHER" id="PTHR34009">
    <property type="entry name" value="PROTEIN STAR"/>
    <property type="match status" value="1"/>
</dbReference>
<dbReference type="EMBL" id="QCYY01001823">
    <property type="protein sequence ID" value="ROT74998.1"/>
    <property type="molecule type" value="Genomic_DNA"/>
</dbReference>
<dbReference type="OrthoDB" id="6338035at2759"/>
<comment type="caution">
    <text evidence="4">The sequence shown here is derived from an EMBL/GenBank/DDBJ whole genome shotgun (WGS) entry which is preliminary data.</text>
</comment>
<name>A0A423TEW2_PENVA</name>
<feature type="transmembrane region" description="Helical" evidence="2">
    <location>
        <begin position="228"/>
        <end position="249"/>
    </location>
</feature>
<dbReference type="GO" id="GO:0006888">
    <property type="term" value="P:endoplasmic reticulum to Golgi vesicle-mediated transport"/>
    <property type="evidence" value="ECO:0007669"/>
    <property type="project" value="TreeGrafter"/>
</dbReference>
<gene>
    <name evidence="4" type="ORF">C7M84_006482</name>
</gene>
<dbReference type="GO" id="GO:0005794">
    <property type="term" value="C:Golgi apparatus"/>
    <property type="evidence" value="ECO:0007669"/>
    <property type="project" value="TreeGrafter"/>
</dbReference>
<protein>
    <recommendedName>
        <fullName evidence="3">Methyltransferase FkbM domain-containing protein</fullName>
    </recommendedName>
</protein>
<dbReference type="GO" id="GO:0005789">
    <property type="term" value="C:endoplasmic reticulum membrane"/>
    <property type="evidence" value="ECO:0007669"/>
    <property type="project" value="TreeGrafter"/>
</dbReference>
<feature type="domain" description="Methyltransferase FkbM" evidence="3">
    <location>
        <begin position="405"/>
        <end position="582"/>
    </location>
</feature>
<evidence type="ECO:0000313" key="4">
    <source>
        <dbReference type="EMBL" id="ROT74998.1"/>
    </source>
</evidence>
<reference evidence="4 5" key="1">
    <citation type="submission" date="2018-04" db="EMBL/GenBank/DDBJ databases">
        <authorList>
            <person name="Zhang X."/>
            <person name="Yuan J."/>
            <person name="Li F."/>
            <person name="Xiang J."/>
        </authorList>
    </citation>
    <scope>NUCLEOTIDE SEQUENCE [LARGE SCALE GENOMIC DNA]</scope>
    <source>
        <tissue evidence="4">Muscle</tissue>
    </source>
</reference>
<dbReference type="Pfam" id="PF05050">
    <property type="entry name" value="Methyltransf_21"/>
    <property type="match status" value="1"/>
</dbReference>
<evidence type="ECO:0000256" key="1">
    <source>
        <dbReference type="SAM" id="MobiDB-lite"/>
    </source>
</evidence>
<dbReference type="InterPro" id="IPR053202">
    <property type="entry name" value="EGF_Rcpt_Signaling_Reg"/>
</dbReference>
<keyword evidence="2" id="KW-1133">Transmembrane helix</keyword>
<feature type="region of interest" description="Disordered" evidence="1">
    <location>
        <begin position="38"/>
        <end position="66"/>
    </location>
</feature>
<dbReference type="GO" id="GO:0016197">
    <property type="term" value="P:endosomal transport"/>
    <property type="evidence" value="ECO:0007669"/>
    <property type="project" value="TreeGrafter"/>
</dbReference>
<sequence>MLLLQRSLNRTRDAFSHAKDPQHCRGLFQIEEDVDDAADGGVGGEVGGDAEDTEGDTEGDAGGDVGRDAGGDVSLGALAAFPMYAASYHLSKYFQGSSRALEETLHDLTRILTCLKEEEFTPDLHLNCFFPFYFSRKESVRMSQKLWKFTGALFEGDLVTPWADLPGQLVQVLGGTALPSGPTLSPTAEQGDEAAQDFGNNDENILGEVTSESPNKRRVKRQFNGGDIISVLAIVVFGAFLFYVLYFHISKYLQGRSLDSYRMEDHLRQMTRILMCLEEEDFVPRLECFTALIYLSSTEDVVRRSLGARRGATDLATPDSKAEISLSQIEERARGPLRADDPGILQLLRTKYLDPPSSSPYNLREGPPEDVVYTTYKKQYPTWTFINSALKDLYEGRPPGFFVEAGALDGEYLSNTLYLERHFHWTGLLVEAEKESYTVLREKHRKAWSSPACIATKPYPHSVVLTTFRHADRQAHWLDRGAARIEKEDALTNEGPGYRSYSVVQCFPTLSFFLALNVTHVDVFSLDVEGVEVDILRSFPFDKITVDVWVIEHALPSGKSPKYPLWEYEDQEFIAFMEARGYYLFDMFCYAIADYVFVRRESEVFQRLGVPEELWTRRGLCLEKPEFQPNRTEYFPVDLRDRRHWPTLLYSG</sequence>
<organism evidence="4 5">
    <name type="scientific">Penaeus vannamei</name>
    <name type="common">Whiteleg shrimp</name>
    <name type="synonym">Litopenaeus vannamei</name>
    <dbReference type="NCBI Taxonomy" id="6689"/>
    <lineage>
        <taxon>Eukaryota</taxon>
        <taxon>Metazoa</taxon>
        <taxon>Ecdysozoa</taxon>
        <taxon>Arthropoda</taxon>
        <taxon>Crustacea</taxon>
        <taxon>Multicrustacea</taxon>
        <taxon>Malacostraca</taxon>
        <taxon>Eumalacostraca</taxon>
        <taxon>Eucarida</taxon>
        <taxon>Decapoda</taxon>
        <taxon>Dendrobranchiata</taxon>
        <taxon>Penaeoidea</taxon>
        <taxon>Penaeidae</taxon>
        <taxon>Penaeus</taxon>
    </lineage>
</organism>
<dbReference type="Gene3D" id="3.40.50.150">
    <property type="entry name" value="Vaccinia Virus protein VP39"/>
    <property type="match status" value="1"/>
</dbReference>
<accession>A0A423TEW2</accession>
<dbReference type="AlphaFoldDB" id="A0A423TEW2"/>
<dbReference type="InterPro" id="IPR029063">
    <property type="entry name" value="SAM-dependent_MTases_sf"/>
</dbReference>
<keyword evidence="2" id="KW-0812">Transmembrane</keyword>
<evidence type="ECO:0000313" key="5">
    <source>
        <dbReference type="Proteomes" id="UP000283509"/>
    </source>
</evidence>
<dbReference type="PANTHER" id="PTHR34009:SF2">
    <property type="entry name" value="PROTEIN STAR"/>
    <property type="match status" value="1"/>
</dbReference>
<keyword evidence="5" id="KW-1185">Reference proteome</keyword>
<feature type="compositionally biased region" description="Acidic residues" evidence="1">
    <location>
        <begin position="48"/>
        <end position="61"/>
    </location>
</feature>
<proteinExistence type="predicted"/>
<keyword evidence="2" id="KW-0472">Membrane</keyword>
<dbReference type="GO" id="GO:0005886">
    <property type="term" value="C:plasma membrane"/>
    <property type="evidence" value="ECO:0007669"/>
    <property type="project" value="TreeGrafter"/>
</dbReference>
<dbReference type="GO" id="GO:0031902">
    <property type="term" value="C:late endosome membrane"/>
    <property type="evidence" value="ECO:0007669"/>
    <property type="project" value="TreeGrafter"/>
</dbReference>
<dbReference type="InterPro" id="IPR006342">
    <property type="entry name" value="FkbM_mtfrase"/>
</dbReference>
<evidence type="ECO:0000259" key="3">
    <source>
        <dbReference type="Pfam" id="PF05050"/>
    </source>
</evidence>
<reference evidence="4 5" key="2">
    <citation type="submission" date="2019-01" db="EMBL/GenBank/DDBJ databases">
        <title>The decoding of complex shrimp genome reveals the adaptation for benthos swimmer, frequently molting mechanism and breeding impact on genome.</title>
        <authorList>
            <person name="Sun Y."/>
            <person name="Gao Y."/>
            <person name="Yu Y."/>
        </authorList>
    </citation>
    <scope>NUCLEOTIDE SEQUENCE [LARGE SCALE GENOMIC DNA]</scope>
    <source>
        <tissue evidence="4">Muscle</tissue>
    </source>
</reference>